<dbReference type="PANTHER" id="PTHR46954:SF1">
    <property type="entry name" value="C2H2-TYPE DOMAIN-CONTAINING PROTEIN"/>
    <property type="match status" value="1"/>
</dbReference>
<keyword evidence="1" id="KW-1185">Reference proteome</keyword>
<sequence>MFAEKAVLFLSQDVKARVPLGLPAANKQSRIALHLQYRIRLPDHDWSFQDSVLSHEDQIKPIVLVTVDGSPDENPRYTKTLLA</sequence>
<evidence type="ECO:0000313" key="1">
    <source>
        <dbReference type="Proteomes" id="UP000887540"/>
    </source>
</evidence>
<organism evidence="1 2">
    <name type="scientific">Acrobeloides nanus</name>
    <dbReference type="NCBI Taxonomy" id="290746"/>
    <lineage>
        <taxon>Eukaryota</taxon>
        <taxon>Metazoa</taxon>
        <taxon>Ecdysozoa</taxon>
        <taxon>Nematoda</taxon>
        <taxon>Chromadorea</taxon>
        <taxon>Rhabditida</taxon>
        <taxon>Tylenchina</taxon>
        <taxon>Cephalobomorpha</taxon>
        <taxon>Cephaloboidea</taxon>
        <taxon>Cephalobidae</taxon>
        <taxon>Acrobeloides</taxon>
    </lineage>
</organism>
<protein>
    <submittedName>
        <fullName evidence="2">Uncharacterized protein</fullName>
    </submittedName>
</protein>
<dbReference type="PANTHER" id="PTHR46954">
    <property type="entry name" value="C2H2-TYPE DOMAIN-CONTAINING PROTEIN"/>
    <property type="match status" value="1"/>
</dbReference>
<dbReference type="WBParaSite" id="ACRNAN_scaffold25602.g18802.t1">
    <property type="protein sequence ID" value="ACRNAN_scaffold25602.g18802.t1"/>
    <property type="gene ID" value="ACRNAN_scaffold25602.g18802"/>
</dbReference>
<reference evidence="2" key="1">
    <citation type="submission" date="2022-11" db="UniProtKB">
        <authorList>
            <consortium name="WormBaseParasite"/>
        </authorList>
    </citation>
    <scope>IDENTIFICATION</scope>
</reference>
<accession>A0A914DII2</accession>
<dbReference type="Proteomes" id="UP000887540">
    <property type="component" value="Unplaced"/>
</dbReference>
<dbReference type="AlphaFoldDB" id="A0A914DII2"/>
<evidence type="ECO:0000313" key="2">
    <source>
        <dbReference type="WBParaSite" id="ACRNAN_scaffold25602.g18802.t1"/>
    </source>
</evidence>
<name>A0A914DII2_9BILA</name>
<proteinExistence type="predicted"/>